<sequence>MSLWASLAMFRRSSTRPSYNTQVQAPSPPPPPPQSTLPRLPRELQLQIFTHLSTPHDLLALLRTHPSLHSTFITYEKSICPTLARRAYPPGVLDILNILRSPVRVTQRRMLYDSLFPFAVDTSPYEPLMSTYNSYMAYNVGRVFDSPDEVRLMDLAMLAAIETEMVQPYVLAMVKHQEGEQFPLAVTASERARIRAAFWNVLRVYKHCHSLIHDVNGALERDENGDVVVMDLEVDHRCELECLGVRHTCEPPPSEFQEAVKRGVPFLNTAGILEDFSIEEHLHMLNIHYTLHNPIECRYPGPRNTGKPTIAPVVGAALFENRFPWWLLFYALNQIASFREEAVGAPRELDARIRPYACDEGLSPSMASLWDYGQATMRELFGGGKGEGRVDCDGYQLLKARVFKDLDVERTEVVVLMGRDYWLKGQTLADLRFGDELERHLPGLMIANMTRSGYEEWVDCPFGAKHFGYVTAGNSWVPEGGAYRNSDVDTGTLPEHLGSVPVENYCINLLHQPYLK</sequence>
<name>A0A3N4IMS6_ASCIM</name>
<accession>A0A3N4IMS6</accession>
<dbReference type="Proteomes" id="UP000275078">
    <property type="component" value="Unassembled WGS sequence"/>
</dbReference>
<keyword evidence="3" id="KW-1185">Reference proteome</keyword>
<evidence type="ECO:0000313" key="3">
    <source>
        <dbReference type="Proteomes" id="UP000275078"/>
    </source>
</evidence>
<dbReference type="InterPro" id="IPR036047">
    <property type="entry name" value="F-box-like_dom_sf"/>
</dbReference>
<feature type="compositionally biased region" description="Pro residues" evidence="1">
    <location>
        <begin position="26"/>
        <end position="35"/>
    </location>
</feature>
<gene>
    <name evidence="2" type="ORF">BJ508DRAFT_321308</name>
</gene>
<protein>
    <recommendedName>
        <fullName evidence="4">F-box domain-containing protein</fullName>
    </recommendedName>
</protein>
<evidence type="ECO:0000256" key="1">
    <source>
        <dbReference type="SAM" id="MobiDB-lite"/>
    </source>
</evidence>
<dbReference type="SUPFAM" id="SSF81383">
    <property type="entry name" value="F-box domain"/>
    <property type="match status" value="1"/>
</dbReference>
<dbReference type="AlphaFoldDB" id="A0A3N4IMS6"/>
<feature type="region of interest" description="Disordered" evidence="1">
    <location>
        <begin position="15"/>
        <end position="38"/>
    </location>
</feature>
<organism evidence="2 3">
    <name type="scientific">Ascobolus immersus RN42</name>
    <dbReference type="NCBI Taxonomy" id="1160509"/>
    <lineage>
        <taxon>Eukaryota</taxon>
        <taxon>Fungi</taxon>
        <taxon>Dikarya</taxon>
        <taxon>Ascomycota</taxon>
        <taxon>Pezizomycotina</taxon>
        <taxon>Pezizomycetes</taxon>
        <taxon>Pezizales</taxon>
        <taxon>Ascobolaceae</taxon>
        <taxon>Ascobolus</taxon>
    </lineage>
</organism>
<feature type="compositionally biased region" description="Polar residues" evidence="1">
    <location>
        <begin position="15"/>
        <end position="25"/>
    </location>
</feature>
<dbReference type="EMBL" id="ML119648">
    <property type="protein sequence ID" value="RPA86717.1"/>
    <property type="molecule type" value="Genomic_DNA"/>
</dbReference>
<proteinExistence type="predicted"/>
<reference evidence="2 3" key="1">
    <citation type="journal article" date="2018" name="Nat. Ecol. Evol.">
        <title>Pezizomycetes genomes reveal the molecular basis of ectomycorrhizal truffle lifestyle.</title>
        <authorList>
            <person name="Murat C."/>
            <person name="Payen T."/>
            <person name="Noel B."/>
            <person name="Kuo A."/>
            <person name="Morin E."/>
            <person name="Chen J."/>
            <person name="Kohler A."/>
            <person name="Krizsan K."/>
            <person name="Balestrini R."/>
            <person name="Da Silva C."/>
            <person name="Montanini B."/>
            <person name="Hainaut M."/>
            <person name="Levati E."/>
            <person name="Barry K.W."/>
            <person name="Belfiori B."/>
            <person name="Cichocki N."/>
            <person name="Clum A."/>
            <person name="Dockter R.B."/>
            <person name="Fauchery L."/>
            <person name="Guy J."/>
            <person name="Iotti M."/>
            <person name="Le Tacon F."/>
            <person name="Lindquist E.A."/>
            <person name="Lipzen A."/>
            <person name="Malagnac F."/>
            <person name="Mello A."/>
            <person name="Molinier V."/>
            <person name="Miyauchi S."/>
            <person name="Poulain J."/>
            <person name="Riccioni C."/>
            <person name="Rubini A."/>
            <person name="Sitrit Y."/>
            <person name="Splivallo R."/>
            <person name="Traeger S."/>
            <person name="Wang M."/>
            <person name="Zifcakova L."/>
            <person name="Wipf D."/>
            <person name="Zambonelli A."/>
            <person name="Paolocci F."/>
            <person name="Nowrousian M."/>
            <person name="Ottonello S."/>
            <person name="Baldrian P."/>
            <person name="Spatafora J.W."/>
            <person name="Henrissat B."/>
            <person name="Nagy L.G."/>
            <person name="Aury J.M."/>
            <person name="Wincker P."/>
            <person name="Grigoriev I.V."/>
            <person name="Bonfante P."/>
            <person name="Martin F.M."/>
        </authorList>
    </citation>
    <scope>NUCLEOTIDE SEQUENCE [LARGE SCALE GENOMIC DNA]</scope>
    <source>
        <strain evidence="2 3">RN42</strain>
    </source>
</reference>
<evidence type="ECO:0000313" key="2">
    <source>
        <dbReference type="EMBL" id="RPA86717.1"/>
    </source>
</evidence>
<evidence type="ECO:0008006" key="4">
    <source>
        <dbReference type="Google" id="ProtNLM"/>
    </source>
</evidence>